<dbReference type="EMBL" id="LAXI01000001">
    <property type="protein sequence ID" value="KRS19364.1"/>
    <property type="molecule type" value="Genomic_DNA"/>
</dbReference>
<dbReference type="PATRIC" id="fig|540747.5.peg.96"/>
<dbReference type="Proteomes" id="UP000325785">
    <property type="component" value="Chromosome"/>
</dbReference>
<keyword evidence="1" id="KW-0732">Signal</keyword>
<evidence type="ECO:0000313" key="6">
    <source>
        <dbReference type="Proteomes" id="UP000325785"/>
    </source>
</evidence>
<accession>A0A0T5PEL6</accession>
<evidence type="ECO:0000313" key="4">
    <source>
        <dbReference type="EMBL" id="QEW29333.1"/>
    </source>
</evidence>
<evidence type="ECO:0000259" key="2">
    <source>
        <dbReference type="Pfam" id="PF12151"/>
    </source>
</evidence>
<dbReference type="STRING" id="540747.SAMN04488031_102324"/>
<dbReference type="RefSeq" id="WP_201455545.1">
    <property type="nucleotide sequence ID" value="NZ_CP031598.1"/>
</dbReference>
<proteinExistence type="predicted"/>
<evidence type="ECO:0000256" key="1">
    <source>
        <dbReference type="SAM" id="SignalP"/>
    </source>
</evidence>
<dbReference type="Gene3D" id="3.30.1490.230">
    <property type="match status" value="1"/>
</dbReference>
<dbReference type="EMBL" id="CP031598">
    <property type="protein sequence ID" value="QEW29333.1"/>
    <property type="molecule type" value="Genomic_DNA"/>
</dbReference>
<evidence type="ECO:0000313" key="3">
    <source>
        <dbReference type="EMBL" id="KRS19364.1"/>
    </source>
</evidence>
<dbReference type="InterPro" id="IPR053754">
    <property type="entry name" value="OligoMan_bind_ChitinaseAct_sf"/>
</dbReference>
<dbReference type="Pfam" id="PF12151">
    <property type="entry name" value="MVL"/>
    <property type="match status" value="1"/>
</dbReference>
<feature type="signal peptide" evidence="1">
    <location>
        <begin position="1"/>
        <end position="22"/>
    </location>
</feature>
<reference evidence="4 6" key="2">
    <citation type="submission" date="2018-08" db="EMBL/GenBank/DDBJ databases">
        <title>Genetic Globetrotter - A new plasmid hitch-hiking vast phylogenetic and geographic distances.</title>
        <authorList>
            <person name="Vollmers J."/>
            <person name="Petersen J."/>
        </authorList>
    </citation>
    <scope>NUCLEOTIDE SEQUENCE [LARGE SCALE GENOMIC DNA]</scope>
    <source>
        <strain evidence="4 6">DSM 26383</strain>
    </source>
</reference>
<dbReference type="Proteomes" id="UP000051401">
    <property type="component" value="Unassembled WGS sequence"/>
</dbReference>
<dbReference type="KEGG" id="rid:RIdsm_05177"/>
<dbReference type="InterPro" id="IPR021992">
    <property type="entry name" value="MVL"/>
</dbReference>
<organism evidence="3 5">
    <name type="scientific">Roseovarius indicus</name>
    <dbReference type="NCBI Taxonomy" id="540747"/>
    <lineage>
        <taxon>Bacteria</taxon>
        <taxon>Pseudomonadati</taxon>
        <taxon>Pseudomonadota</taxon>
        <taxon>Alphaproteobacteria</taxon>
        <taxon>Rhodobacterales</taxon>
        <taxon>Roseobacteraceae</taxon>
        <taxon>Roseovarius</taxon>
    </lineage>
</organism>
<feature type="domain" description="Mannan-binding protein" evidence="2">
    <location>
        <begin position="460"/>
        <end position="493"/>
    </location>
</feature>
<evidence type="ECO:0000313" key="5">
    <source>
        <dbReference type="Proteomes" id="UP000051401"/>
    </source>
</evidence>
<name>A0A0T5PEL6_9RHOB</name>
<gene>
    <name evidence="4" type="ORF">RIdsm_05177</name>
    <name evidence="3" type="ORF">XM52_00475</name>
</gene>
<feature type="chain" id="PRO_5010437618" evidence="1">
    <location>
        <begin position="23"/>
        <end position="499"/>
    </location>
</feature>
<dbReference type="AlphaFoldDB" id="A0A0T5PEL6"/>
<keyword evidence="5" id="KW-1185">Reference proteome</keyword>
<protein>
    <submittedName>
        <fullName evidence="4">Mannan-binding protein</fullName>
    </submittedName>
</protein>
<reference evidence="3 5" key="1">
    <citation type="submission" date="2015-04" db="EMBL/GenBank/DDBJ databases">
        <title>The draft genome sequence of Roseovarius indicus B108T.</title>
        <authorList>
            <person name="Li G."/>
            <person name="Lai Q."/>
            <person name="Shao Z."/>
            <person name="Yan P."/>
        </authorList>
    </citation>
    <scope>NUCLEOTIDE SEQUENCE [LARGE SCALE GENOMIC DNA]</scope>
    <source>
        <strain evidence="3 5">B108</strain>
    </source>
</reference>
<sequence length="499" mass="52642">MRLLLAGLAFGLAGLFSDPAAAQNNCDVSAITPSDWLSPDPTTLAEVPNGASANNCDFHIYSWRWFTYLMNPAPSGDMRNFENRAVHPVVDLDTCTSVQAGTTVDAERGFIASLPKQPDIPDQASGNALYDKNGNIVFYNRTFSVNECGILADGQFPDAGADNPNFPTGKNQVVELKTAWQVLPDGADAGSYYTQTVSLEGEGDTLLGLIGFHIVVNTAIHPEFVWATFEHVNNSPNCTVNQGQGFTRPQPADGWNLVGQSCNACVAQNYTDGTDLLSACSSECSWNPSNDDQPAAQYDSEGNTIIQGTANDICLVEYLGTPTDQSGAATNIANIEYLNTLLAGSGGLIATQGSSDLQVLQNYYLGGAVWTDMSRFNMSSTDPFDSVMAGSHGLANASMESFSQPHSNSSSFFDTGCFSCHGSATPQNTAKASHLLTKSAGASPGLMNRCDVKAGPISGQSQAETVCPQVCGTGNWNGNWNTLVQGTASVCGCNTCVGN</sequence>